<evidence type="ECO:0000313" key="2">
    <source>
        <dbReference type="Proteomes" id="UP000095282"/>
    </source>
</evidence>
<proteinExistence type="predicted"/>
<dbReference type="Proteomes" id="UP000095282">
    <property type="component" value="Unplaced"/>
</dbReference>
<evidence type="ECO:0000313" key="3">
    <source>
        <dbReference type="WBParaSite" id="Csp11.Scaffold629.g8197.t1"/>
    </source>
</evidence>
<dbReference type="AlphaFoldDB" id="A0A1I7UDD6"/>
<keyword evidence="1" id="KW-0472">Membrane</keyword>
<name>A0A1I7UDD6_9PELO</name>
<reference evidence="3" key="1">
    <citation type="submission" date="2016-11" db="UniProtKB">
        <authorList>
            <consortium name="WormBaseParasite"/>
        </authorList>
    </citation>
    <scope>IDENTIFICATION</scope>
</reference>
<dbReference type="PANTHER" id="PTHR46045:SF6">
    <property type="entry name" value="SERPENTINE RECEPTOR, CLASS U"/>
    <property type="match status" value="1"/>
</dbReference>
<keyword evidence="1" id="KW-0812">Transmembrane</keyword>
<organism evidence="2 3">
    <name type="scientific">Caenorhabditis tropicalis</name>
    <dbReference type="NCBI Taxonomy" id="1561998"/>
    <lineage>
        <taxon>Eukaryota</taxon>
        <taxon>Metazoa</taxon>
        <taxon>Ecdysozoa</taxon>
        <taxon>Nematoda</taxon>
        <taxon>Chromadorea</taxon>
        <taxon>Rhabditida</taxon>
        <taxon>Rhabditina</taxon>
        <taxon>Rhabditomorpha</taxon>
        <taxon>Rhabditoidea</taxon>
        <taxon>Rhabditidae</taxon>
        <taxon>Peloderinae</taxon>
        <taxon>Caenorhabditis</taxon>
    </lineage>
</organism>
<dbReference type="PANTHER" id="PTHR46045">
    <property type="entry name" value="SERPENTINE RECEPTOR, CLASS U-RELATED"/>
    <property type="match status" value="1"/>
</dbReference>
<protein>
    <submittedName>
        <fullName evidence="3">Serpentine receptor class gamma</fullName>
    </submittedName>
</protein>
<feature type="transmembrane region" description="Helical" evidence="1">
    <location>
        <begin position="69"/>
        <end position="88"/>
    </location>
</feature>
<dbReference type="WBParaSite" id="Csp11.Scaffold629.g8197.t1">
    <property type="protein sequence ID" value="Csp11.Scaffold629.g8197.t1"/>
    <property type="gene ID" value="Csp11.Scaffold629.g8197"/>
</dbReference>
<feature type="transmembrane region" description="Helical" evidence="1">
    <location>
        <begin position="29"/>
        <end position="49"/>
    </location>
</feature>
<evidence type="ECO:0000256" key="1">
    <source>
        <dbReference type="SAM" id="Phobius"/>
    </source>
</evidence>
<dbReference type="InterPro" id="IPR003839">
    <property type="entry name" value="7TM_GPCR_serpentine_rcpt_Sru"/>
</dbReference>
<feature type="transmembrane region" description="Helical" evidence="1">
    <location>
        <begin position="109"/>
        <end position="142"/>
    </location>
</feature>
<dbReference type="eggNOG" id="ENOG502TG56">
    <property type="taxonomic scope" value="Eukaryota"/>
</dbReference>
<keyword evidence="2" id="KW-1185">Reference proteome</keyword>
<dbReference type="Pfam" id="PF10322">
    <property type="entry name" value="7TM_GPCR_Sru"/>
    <property type="match status" value="1"/>
</dbReference>
<keyword evidence="1" id="KW-1133">Transmembrane helix</keyword>
<accession>A0A1I7UDD6</accession>
<sequence>MSESIPPGTIHFNESYLNYEYKFNGFPTILAIIPWFYMLPTLIIISRIFSIYLKTDWNTLEPGKNQHVFLVISLSLIFSFLFFIFDYIEIRLPATGIFTSFCARIPPNHWLKMIIFISFYTNYSAMAFPFFMPVIRLIILMFPKDFNKLTYYLFYGTDSMLAYSIVLRPFGNELQICMVAWIFYRSHPVFKKALVDTEFSLERRDITN</sequence>